<keyword evidence="2" id="KW-1185">Reference proteome</keyword>
<reference evidence="1" key="1">
    <citation type="submission" date="2008-03" db="EMBL/GenBank/DDBJ databases">
        <title>Complete sequence of Thermoproteus neutrophilus V24Sta.</title>
        <authorList>
            <consortium name="US DOE Joint Genome Institute"/>
            <person name="Copeland A."/>
            <person name="Lucas S."/>
            <person name="Lapidus A."/>
            <person name="Glavina del Rio T."/>
            <person name="Dalin E."/>
            <person name="Tice H."/>
            <person name="Bruce D."/>
            <person name="Goodwin L."/>
            <person name="Pitluck S."/>
            <person name="Sims D."/>
            <person name="Brettin T."/>
            <person name="Detter J.C."/>
            <person name="Han C."/>
            <person name="Kuske C.R."/>
            <person name="Schmutz J."/>
            <person name="Larimer F."/>
            <person name="Land M."/>
            <person name="Hauser L."/>
            <person name="Kyrpides N."/>
            <person name="Mikhailova N."/>
            <person name="Biddle J.F."/>
            <person name="Zhang Z."/>
            <person name="Fitz-Gibbon S.T."/>
            <person name="Lowe T.M."/>
            <person name="Saltikov C."/>
            <person name="House C.H."/>
            <person name="Richardson P."/>
        </authorList>
    </citation>
    <scope>NUCLEOTIDE SEQUENCE [LARGE SCALE GENOMIC DNA]</scope>
    <source>
        <strain evidence="1">V24Sta</strain>
    </source>
</reference>
<evidence type="ECO:0000313" key="2">
    <source>
        <dbReference type="Proteomes" id="UP000001694"/>
    </source>
</evidence>
<dbReference type="EMBL" id="CP001014">
    <property type="protein sequence ID" value="ACB40562.1"/>
    <property type="molecule type" value="Genomic_DNA"/>
</dbReference>
<gene>
    <name evidence="1" type="ordered locus">Tneu_1639</name>
</gene>
<sequence length="643" mass="71388">MSTSLLGIAREGEDYVVLNITEGYKARLVRWFKELEDRLAASLKTGTSVVLLGPHGSGKSVFARYIAARFVGEYYAVIDLGVDVASFDSMLEMLSEVPGALGFHDPLGISFYDSPLVPRHELAAAWIKRCRYIVERALYLASRDVPTLLVLPYSLFRHSPCSEIVERNMKVIDLAEYLRHVDVRQALREVFSAHAAALGCRKSNPGPYVDYLLEKHGDFSGVFALAAYGGRIHAGERCASYRPEELYHRALEALSKLYYGLYREAFFPTCREAKLVAAPLKLSLRGQHIPPELAFPLANVEKISRRLRILGRISQLDDVTREEVVEELSELYQPQEEARYAVEWASAPKESVVVEALTREMAGDPCMQTQGDAVQALRTVYRGLMALRPEYVFDFAKYTGLIALGDYSVCGGELGRYLCYGGGVPPAVVEALGNSTGRRLAMEGLLTAPIPRCEEEGAELLARLALIDARRAPARCLEKFAEVLRSAVLRRREALGVFYKLYGDYVHITAERGTPPALRALAIAHYLGDAPQDALSVLMQIARREDDYKATAAAVAKLAALDANEALALLPNCDCPFLKVYAGYVVAKSLAEAGRRQEALNVLDFVVSEVRRGDPRHEYTPQFLQEIEELYKQVALETLTEPP</sequence>
<dbReference type="SUPFAM" id="SSF52540">
    <property type="entry name" value="P-loop containing nucleoside triphosphate hydrolases"/>
    <property type="match status" value="1"/>
</dbReference>
<dbReference type="Proteomes" id="UP000001694">
    <property type="component" value="Chromosome"/>
</dbReference>
<dbReference type="AlphaFoldDB" id="B1YA12"/>
<dbReference type="InterPro" id="IPR027417">
    <property type="entry name" value="P-loop_NTPase"/>
</dbReference>
<protein>
    <submittedName>
        <fullName evidence="1">Uncharacterized protein</fullName>
    </submittedName>
</protein>
<organism evidence="1 2">
    <name type="scientific">Pyrobaculum neutrophilum (strain DSM 2338 / JCM 9278 / NBRC 100436 / V24Sta)</name>
    <name type="common">Thermoproteus neutrophilus</name>
    <dbReference type="NCBI Taxonomy" id="444157"/>
    <lineage>
        <taxon>Archaea</taxon>
        <taxon>Thermoproteota</taxon>
        <taxon>Thermoprotei</taxon>
        <taxon>Thermoproteales</taxon>
        <taxon>Thermoproteaceae</taxon>
        <taxon>Pyrobaculum</taxon>
    </lineage>
</organism>
<dbReference type="eggNOG" id="arCOG05677">
    <property type="taxonomic scope" value="Archaea"/>
</dbReference>
<name>B1YA12_PYRNV</name>
<evidence type="ECO:0000313" key="1">
    <source>
        <dbReference type="EMBL" id="ACB40562.1"/>
    </source>
</evidence>
<dbReference type="Gene3D" id="3.40.50.300">
    <property type="entry name" value="P-loop containing nucleotide triphosphate hydrolases"/>
    <property type="match status" value="1"/>
</dbReference>
<accession>B1YA12</accession>
<proteinExistence type="predicted"/>
<dbReference type="KEGG" id="tne:Tneu_1639"/>
<dbReference type="HOGENOM" id="CLU_428044_0_0_2"/>
<dbReference type="GeneID" id="6165607"/>
<dbReference type="OrthoDB" id="28826at2157"/>
<dbReference type="RefSeq" id="WP_012350981.1">
    <property type="nucleotide sequence ID" value="NC_010525.1"/>
</dbReference>